<dbReference type="PANTHER" id="PTHR43880">
    <property type="entry name" value="ALCOHOL DEHYDROGENASE"/>
    <property type="match status" value="1"/>
</dbReference>
<evidence type="ECO:0000256" key="4">
    <source>
        <dbReference type="ARBA" id="ARBA00023002"/>
    </source>
</evidence>
<sequence>MRIKAAVLREMGAAHPYGESRPLRIEDVELDEPGSGEVLVSIRAAGLCHSDLSVINGSRPRPMPMALGHEAAGVVVKIGEGVDDLEPGDHVVMVFMPSCGHCLPCSEGRPALCEPGAAANGKGELLAGGLRLHEIADGQVLHHHLGCSAFADHAVVSRHSLVKVAKDIPFDHAALFGCAVLTGMGAVVNTAAVRPGQSVAVIGLGGVGLAAVLGAVAAGAGQIVAVDLDDGKLALARELGASDAVNAADPACVDTVRELTRGGVDVALEFAGVPRALENAWKMTKRGGTTVTAGLPPPDAQLGVNIVSLVGEERTLKGSYIGTCVPVRDIPRYMDLYRRGRLPIDRLMTDKIGLEDINEGFDRLHEGKVVRLVVDFGEAA</sequence>
<dbReference type="RefSeq" id="WP_039286539.1">
    <property type="nucleotide sequence ID" value="NZ_JTDI01000005.1"/>
</dbReference>
<evidence type="ECO:0000256" key="6">
    <source>
        <dbReference type="RuleBase" id="RU361277"/>
    </source>
</evidence>
<organism evidence="9 10">
    <name type="scientific">Novosphingobium malaysiense</name>
    <dbReference type="NCBI Taxonomy" id="1348853"/>
    <lineage>
        <taxon>Bacteria</taxon>
        <taxon>Pseudomonadati</taxon>
        <taxon>Pseudomonadota</taxon>
        <taxon>Alphaproteobacteria</taxon>
        <taxon>Sphingomonadales</taxon>
        <taxon>Sphingomonadaceae</taxon>
        <taxon>Novosphingobium</taxon>
    </lineage>
</organism>
<dbReference type="Pfam" id="PF08240">
    <property type="entry name" value="ADH_N"/>
    <property type="match status" value="1"/>
</dbReference>
<feature type="transmembrane region" description="Helical" evidence="7">
    <location>
        <begin position="199"/>
        <end position="225"/>
    </location>
</feature>
<comment type="similarity">
    <text evidence="6">Belongs to the zinc-containing alcohol dehydrogenase family.</text>
</comment>
<dbReference type="Proteomes" id="UP000031057">
    <property type="component" value="Unassembled WGS sequence"/>
</dbReference>
<dbReference type="InterPro" id="IPR013154">
    <property type="entry name" value="ADH-like_N"/>
</dbReference>
<comment type="caution">
    <text evidence="9">The sequence shown here is derived from an EMBL/GenBank/DDBJ whole genome shotgun (WGS) entry which is preliminary data.</text>
</comment>
<evidence type="ECO:0000256" key="2">
    <source>
        <dbReference type="ARBA" id="ARBA00022723"/>
    </source>
</evidence>
<proteinExistence type="inferred from homology"/>
<dbReference type="PROSITE" id="PS00059">
    <property type="entry name" value="ADH_ZINC"/>
    <property type="match status" value="1"/>
</dbReference>
<comment type="cofactor">
    <cofactor evidence="1 6">
        <name>Zn(2+)</name>
        <dbReference type="ChEBI" id="CHEBI:29105"/>
    </cofactor>
</comment>
<dbReference type="SMART" id="SM00829">
    <property type="entry name" value="PKS_ER"/>
    <property type="match status" value="1"/>
</dbReference>
<dbReference type="OrthoDB" id="9770544at2"/>
<accession>A0A0B1ZMA1</accession>
<dbReference type="GO" id="GO:0051903">
    <property type="term" value="F:S-(hydroxymethyl)glutathione dehydrogenase [NAD(P)+] activity"/>
    <property type="evidence" value="ECO:0007669"/>
    <property type="project" value="TreeGrafter"/>
</dbReference>
<name>A0A0B1ZMA1_9SPHN</name>
<protein>
    <submittedName>
        <fullName evidence="9">Alcohol dehydrogenase</fullName>
    </submittedName>
</protein>
<dbReference type="GO" id="GO:0005829">
    <property type="term" value="C:cytosol"/>
    <property type="evidence" value="ECO:0007669"/>
    <property type="project" value="TreeGrafter"/>
</dbReference>
<evidence type="ECO:0000256" key="5">
    <source>
        <dbReference type="ARBA" id="ARBA00023027"/>
    </source>
</evidence>
<dbReference type="InterPro" id="IPR020843">
    <property type="entry name" value="ER"/>
</dbReference>
<keyword evidence="10" id="KW-1185">Reference proteome</keyword>
<feature type="domain" description="Enoyl reductase (ER)" evidence="8">
    <location>
        <begin position="18"/>
        <end position="374"/>
    </location>
</feature>
<dbReference type="GO" id="GO:0046294">
    <property type="term" value="P:formaldehyde catabolic process"/>
    <property type="evidence" value="ECO:0007669"/>
    <property type="project" value="TreeGrafter"/>
</dbReference>
<dbReference type="AlphaFoldDB" id="A0A0B1ZMA1"/>
<dbReference type="SUPFAM" id="SSF50129">
    <property type="entry name" value="GroES-like"/>
    <property type="match status" value="2"/>
</dbReference>
<evidence type="ECO:0000256" key="7">
    <source>
        <dbReference type="SAM" id="Phobius"/>
    </source>
</evidence>
<keyword evidence="2 6" id="KW-0479">Metal-binding</keyword>
<dbReference type="PANTHER" id="PTHR43880:SF12">
    <property type="entry name" value="ALCOHOL DEHYDROGENASE CLASS-3"/>
    <property type="match status" value="1"/>
</dbReference>
<feature type="transmembrane region" description="Helical" evidence="7">
    <location>
        <begin position="173"/>
        <end position="193"/>
    </location>
</feature>
<keyword evidence="7" id="KW-1133">Transmembrane helix</keyword>
<dbReference type="STRING" id="1348853.LK12_17065"/>
<evidence type="ECO:0000313" key="9">
    <source>
        <dbReference type="EMBL" id="KHK90323.1"/>
    </source>
</evidence>
<dbReference type="Pfam" id="PF00107">
    <property type="entry name" value="ADH_zinc_N"/>
    <property type="match status" value="1"/>
</dbReference>
<dbReference type="Gene3D" id="3.90.180.10">
    <property type="entry name" value="Medium-chain alcohol dehydrogenases, catalytic domain"/>
    <property type="match status" value="1"/>
</dbReference>
<dbReference type="EMBL" id="JTDI01000005">
    <property type="protein sequence ID" value="KHK90323.1"/>
    <property type="molecule type" value="Genomic_DNA"/>
</dbReference>
<dbReference type="CDD" id="cd08281">
    <property type="entry name" value="liver_ADH_like1"/>
    <property type="match status" value="1"/>
</dbReference>
<evidence type="ECO:0000259" key="8">
    <source>
        <dbReference type="SMART" id="SM00829"/>
    </source>
</evidence>
<keyword evidence="7" id="KW-0812">Transmembrane</keyword>
<dbReference type="InterPro" id="IPR036291">
    <property type="entry name" value="NAD(P)-bd_dom_sf"/>
</dbReference>
<evidence type="ECO:0000313" key="10">
    <source>
        <dbReference type="Proteomes" id="UP000031057"/>
    </source>
</evidence>
<dbReference type="GO" id="GO:0008270">
    <property type="term" value="F:zinc ion binding"/>
    <property type="evidence" value="ECO:0007669"/>
    <property type="project" value="InterPro"/>
</dbReference>
<dbReference type="InterPro" id="IPR011032">
    <property type="entry name" value="GroES-like_sf"/>
</dbReference>
<keyword evidence="5" id="KW-0520">NAD</keyword>
<evidence type="ECO:0000256" key="1">
    <source>
        <dbReference type="ARBA" id="ARBA00001947"/>
    </source>
</evidence>
<evidence type="ECO:0000256" key="3">
    <source>
        <dbReference type="ARBA" id="ARBA00022833"/>
    </source>
</evidence>
<gene>
    <name evidence="9" type="ORF">LK12_17065</name>
</gene>
<dbReference type="InterPro" id="IPR002328">
    <property type="entry name" value="ADH_Zn_CS"/>
</dbReference>
<keyword evidence="4" id="KW-0560">Oxidoreductase</keyword>
<keyword evidence="3 6" id="KW-0862">Zinc</keyword>
<dbReference type="FunFam" id="3.40.50.720:FF:000003">
    <property type="entry name" value="S-(hydroxymethyl)glutathione dehydrogenase"/>
    <property type="match status" value="1"/>
</dbReference>
<dbReference type="InterPro" id="IPR013149">
    <property type="entry name" value="ADH-like_C"/>
</dbReference>
<dbReference type="Gene3D" id="3.40.50.720">
    <property type="entry name" value="NAD(P)-binding Rossmann-like Domain"/>
    <property type="match status" value="1"/>
</dbReference>
<reference evidence="9 10" key="1">
    <citation type="submission" date="2014-10" db="EMBL/GenBank/DDBJ databases">
        <title>Genome sequence of Novosphingobium malaysiense MUSC 273(T).</title>
        <authorList>
            <person name="Lee L.-H."/>
        </authorList>
    </citation>
    <scope>NUCLEOTIDE SEQUENCE [LARGE SCALE GENOMIC DNA]</scope>
    <source>
        <strain evidence="9 10">MUSC 273</strain>
    </source>
</reference>
<keyword evidence="7" id="KW-0472">Membrane</keyword>
<dbReference type="SUPFAM" id="SSF51735">
    <property type="entry name" value="NAD(P)-binding Rossmann-fold domains"/>
    <property type="match status" value="1"/>
</dbReference>